<accession>A0A2M7TST1</accession>
<dbReference type="Proteomes" id="UP000229336">
    <property type="component" value="Unassembled WGS sequence"/>
</dbReference>
<organism evidence="1 2">
    <name type="scientific">Candidatus Shapirobacteria bacterium CG_4_10_14_0_2_um_filter_40_12</name>
    <dbReference type="NCBI Taxonomy" id="1974871"/>
    <lineage>
        <taxon>Bacteria</taxon>
        <taxon>Candidatus Shapironibacteriota</taxon>
    </lineage>
</organism>
<dbReference type="AlphaFoldDB" id="A0A2M7TST1"/>
<protein>
    <submittedName>
        <fullName evidence="1">Uncharacterized protein</fullName>
    </submittedName>
</protein>
<proteinExistence type="predicted"/>
<reference evidence="2" key="1">
    <citation type="submission" date="2017-09" db="EMBL/GenBank/DDBJ databases">
        <title>Depth-based differentiation of microbial function through sediment-hosted aquifers and enrichment of novel symbionts in the deep terrestrial subsurface.</title>
        <authorList>
            <person name="Probst A.J."/>
            <person name="Ladd B."/>
            <person name="Jarett J.K."/>
            <person name="Geller-Mcgrath D.E."/>
            <person name="Sieber C.M.K."/>
            <person name="Emerson J.B."/>
            <person name="Anantharaman K."/>
            <person name="Thomas B.C."/>
            <person name="Malmstrom R."/>
            <person name="Stieglmeier M."/>
            <person name="Klingl A."/>
            <person name="Woyke T."/>
            <person name="Ryan C.M."/>
            <person name="Banfield J.F."/>
        </authorList>
    </citation>
    <scope>NUCLEOTIDE SEQUENCE [LARGE SCALE GENOMIC DNA]</scope>
</reference>
<name>A0A2M7TST1_9BACT</name>
<dbReference type="EMBL" id="PFNX01000055">
    <property type="protein sequence ID" value="PIZ58853.1"/>
    <property type="molecule type" value="Genomic_DNA"/>
</dbReference>
<gene>
    <name evidence="1" type="ORF">COY20_03045</name>
</gene>
<sequence length="300" mass="33692">MQEESEKRLNFDPVAEVGYLRRFGDGLRRQQLSREIGTSLAELFLSEYSHEYQMIGGQICDAATGISIRNLSDEGESEERIERMILDGAKMVVNVSPKNKELGYFDNVVDIWKVEDGEKINLFRFKVDMSESDLINFDRLMGGEVKEYRLAEVVVMLSLAKERDGVSIGKIMTIAKELVASFERNYGGKLFFDAELITRLYVAVRLEVERRREECPVVERRVGVDPFRMRQYLYEELKVIKVAGGGCGGASLSGEFGSGRGMVIIKTVDGLIFRVGSTEGLSFCPKCGCFYSGDKCPICG</sequence>
<evidence type="ECO:0000313" key="1">
    <source>
        <dbReference type="EMBL" id="PIZ58853.1"/>
    </source>
</evidence>
<comment type="caution">
    <text evidence="1">The sequence shown here is derived from an EMBL/GenBank/DDBJ whole genome shotgun (WGS) entry which is preliminary data.</text>
</comment>
<evidence type="ECO:0000313" key="2">
    <source>
        <dbReference type="Proteomes" id="UP000229336"/>
    </source>
</evidence>